<reference evidence="2" key="2">
    <citation type="submission" date="2019-07" db="EMBL/GenBank/DDBJ databases">
        <authorList>
            <person name="Yang Y."/>
            <person name="Bocs S."/>
            <person name="Baudouin L."/>
        </authorList>
    </citation>
    <scope>NUCLEOTIDE SEQUENCE</scope>
    <source>
        <tissue evidence="2">Spear leaf of Hainan Tall coconut</tissue>
    </source>
</reference>
<feature type="compositionally biased region" description="Polar residues" evidence="1">
    <location>
        <begin position="34"/>
        <end position="44"/>
    </location>
</feature>
<comment type="caution">
    <text evidence="2">The sequence shown here is derived from an EMBL/GenBank/DDBJ whole genome shotgun (WGS) entry which is preliminary data.</text>
</comment>
<gene>
    <name evidence="2" type="ORF">COCNU_08G000220</name>
</gene>
<reference evidence="2" key="1">
    <citation type="journal article" date="2017" name="Gigascience">
        <title>The genome draft of coconut (Cocos nucifera).</title>
        <authorList>
            <person name="Xiao Y."/>
            <person name="Xu P."/>
            <person name="Fan H."/>
            <person name="Baudouin L."/>
            <person name="Xia W."/>
            <person name="Bocs S."/>
            <person name="Xu J."/>
            <person name="Li Q."/>
            <person name="Guo A."/>
            <person name="Zhou L."/>
            <person name="Li J."/>
            <person name="Wu Y."/>
            <person name="Ma Z."/>
            <person name="Armero A."/>
            <person name="Issali A.E."/>
            <person name="Liu N."/>
            <person name="Peng M."/>
            <person name="Yang Y."/>
        </authorList>
    </citation>
    <scope>NUCLEOTIDE SEQUENCE</scope>
    <source>
        <tissue evidence="2">Spear leaf of Hainan Tall coconut</tissue>
    </source>
</reference>
<name>A0A8K0IGS9_COCNU</name>
<sequence>MDTQDAEMLTKGLYTKKRKRKASSDGSKRAKVGASSSEVSTPTAIASKVIVGIETTLTAEVNTAGVGSMPSIPSSPTNGDRTLELPAKEETSKGRKKKKAVAKTSRKARLSGPDGNDDDERGEDHFDNPEIIQDLIDRFAMPEVVDQMADLDPW</sequence>
<feature type="compositionally biased region" description="Polar residues" evidence="1">
    <location>
        <begin position="71"/>
        <end position="80"/>
    </location>
</feature>
<proteinExistence type="predicted"/>
<organism evidence="2 3">
    <name type="scientific">Cocos nucifera</name>
    <name type="common">Coconut palm</name>
    <dbReference type="NCBI Taxonomy" id="13894"/>
    <lineage>
        <taxon>Eukaryota</taxon>
        <taxon>Viridiplantae</taxon>
        <taxon>Streptophyta</taxon>
        <taxon>Embryophyta</taxon>
        <taxon>Tracheophyta</taxon>
        <taxon>Spermatophyta</taxon>
        <taxon>Magnoliopsida</taxon>
        <taxon>Liliopsida</taxon>
        <taxon>Arecaceae</taxon>
        <taxon>Arecoideae</taxon>
        <taxon>Cocoseae</taxon>
        <taxon>Attaleinae</taxon>
        <taxon>Cocos</taxon>
    </lineage>
</organism>
<dbReference type="Proteomes" id="UP000797356">
    <property type="component" value="Chromosome 8"/>
</dbReference>
<accession>A0A8K0IGS9</accession>
<feature type="region of interest" description="Disordered" evidence="1">
    <location>
        <begin position="1"/>
        <end position="45"/>
    </location>
</feature>
<dbReference type="EMBL" id="CM017879">
    <property type="protein sequence ID" value="KAG1358576.1"/>
    <property type="molecule type" value="Genomic_DNA"/>
</dbReference>
<feature type="region of interest" description="Disordered" evidence="1">
    <location>
        <begin position="61"/>
        <end position="127"/>
    </location>
</feature>
<keyword evidence="3" id="KW-1185">Reference proteome</keyword>
<protein>
    <submittedName>
        <fullName evidence="2">Uncharacterized protein</fullName>
    </submittedName>
</protein>
<feature type="compositionally biased region" description="Basic residues" evidence="1">
    <location>
        <begin position="94"/>
        <end position="109"/>
    </location>
</feature>
<evidence type="ECO:0000256" key="1">
    <source>
        <dbReference type="SAM" id="MobiDB-lite"/>
    </source>
</evidence>
<dbReference type="AlphaFoldDB" id="A0A8K0IGS9"/>
<evidence type="ECO:0000313" key="2">
    <source>
        <dbReference type="EMBL" id="KAG1358576.1"/>
    </source>
</evidence>
<feature type="compositionally biased region" description="Basic and acidic residues" evidence="1">
    <location>
        <begin position="81"/>
        <end position="93"/>
    </location>
</feature>
<evidence type="ECO:0000313" key="3">
    <source>
        <dbReference type="Proteomes" id="UP000797356"/>
    </source>
</evidence>